<dbReference type="PROSITE" id="PS01031">
    <property type="entry name" value="SHSP"/>
    <property type="match status" value="1"/>
</dbReference>
<dbReference type="Gene3D" id="2.60.40.790">
    <property type="match status" value="1"/>
</dbReference>
<organism evidence="3 4">
    <name type="scientific">Mojavia pulchra JT2-VF2</name>
    <dbReference type="NCBI Taxonomy" id="287848"/>
    <lineage>
        <taxon>Bacteria</taxon>
        <taxon>Bacillati</taxon>
        <taxon>Cyanobacteriota</taxon>
        <taxon>Cyanophyceae</taxon>
        <taxon>Nostocales</taxon>
        <taxon>Nostocaceae</taxon>
    </lineage>
</organism>
<dbReference type="SUPFAM" id="SSF49764">
    <property type="entry name" value="HSP20-like chaperones"/>
    <property type="match status" value="1"/>
</dbReference>
<sequence>MTEQGGNDYGFSSLATFPKMNRVFDNLMTMDGDRLSKTFTPTAEMQETPDAIHLKLEVPGLEVKDIEVQVSAEVVIV</sequence>
<name>A0A951Q3Y5_9NOST</name>
<dbReference type="AlphaFoldDB" id="A0A951Q3Y5"/>
<dbReference type="Proteomes" id="UP000715781">
    <property type="component" value="Unassembled WGS sequence"/>
</dbReference>
<dbReference type="InterPro" id="IPR008978">
    <property type="entry name" value="HSP20-like_chaperone"/>
</dbReference>
<evidence type="ECO:0000259" key="2">
    <source>
        <dbReference type="PROSITE" id="PS01031"/>
    </source>
</evidence>
<feature type="domain" description="SHSP" evidence="2">
    <location>
        <begin position="34"/>
        <end position="77"/>
    </location>
</feature>
<reference evidence="3" key="1">
    <citation type="submission" date="2021-05" db="EMBL/GenBank/DDBJ databases">
        <authorList>
            <person name="Pietrasiak N."/>
            <person name="Ward R."/>
            <person name="Stajich J.E."/>
            <person name="Kurbessoian T."/>
        </authorList>
    </citation>
    <scope>NUCLEOTIDE SEQUENCE</scope>
    <source>
        <strain evidence="3">JT2-VF2</strain>
    </source>
</reference>
<accession>A0A951Q3Y5</accession>
<evidence type="ECO:0000313" key="3">
    <source>
        <dbReference type="EMBL" id="MBW4564832.1"/>
    </source>
</evidence>
<proteinExistence type="inferred from homology"/>
<dbReference type="EMBL" id="JAHHHN010000027">
    <property type="protein sequence ID" value="MBW4564832.1"/>
    <property type="molecule type" value="Genomic_DNA"/>
</dbReference>
<comment type="caution">
    <text evidence="3">The sequence shown here is derived from an EMBL/GenBank/DDBJ whole genome shotgun (WGS) entry which is preliminary data.</text>
</comment>
<dbReference type="CDD" id="cd06464">
    <property type="entry name" value="ACD_sHsps-like"/>
    <property type="match status" value="1"/>
</dbReference>
<protein>
    <recommendedName>
        <fullName evidence="2">SHSP domain-containing protein</fullName>
    </recommendedName>
</protein>
<evidence type="ECO:0000256" key="1">
    <source>
        <dbReference type="PROSITE-ProRule" id="PRU00285"/>
    </source>
</evidence>
<evidence type="ECO:0000313" key="4">
    <source>
        <dbReference type="Proteomes" id="UP000715781"/>
    </source>
</evidence>
<reference evidence="3" key="2">
    <citation type="journal article" date="2022" name="Microbiol. Resour. Announc.">
        <title>Metagenome Sequencing to Explore Phylogenomics of Terrestrial Cyanobacteria.</title>
        <authorList>
            <person name="Ward R.D."/>
            <person name="Stajich J.E."/>
            <person name="Johansen J.R."/>
            <person name="Huntemann M."/>
            <person name="Clum A."/>
            <person name="Foster B."/>
            <person name="Foster B."/>
            <person name="Roux S."/>
            <person name="Palaniappan K."/>
            <person name="Varghese N."/>
            <person name="Mukherjee S."/>
            <person name="Reddy T.B.K."/>
            <person name="Daum C."/>
            <person name="Copeland A."/>
            <person name="Chen I.A."/>
            <person name="Ivanova N.N."/>
            <person name="Kyrpides N.C."/>
            <person name="Shapiro N."/>
            <person name="Eloe-Fadrosh E.A."/>
            <person name="Pietrasiak N."/>
        </authorList>
    </citation>
    <scope>NUCLEOTIDE SEQUENCE</scope>
    <source>
        <strain evidence="3">JT2-VF2</strain>
    </source>
</reference>
<gene>
    <name evidence="3" type="ORF">KME32_27655</name>
</gene>
<dbReference type="InterPro" id="IPR002068">
    <property type="entry name" value="A-crystallin/Hsp20_dom"/>
</dbReference>
<comment type="similarity">
    <text evidence="1">Belongs to the small heat shock protein (HSP20) family.</text>
</comment>